<dbReference type="InterPro" id="IPR001857">
    <property type="entry name" value="Ribosomal_bL19"/>
</dbReference>
<comment type="caution">
    <text evidence="5">The sequence shown here is derived from an EMBL/GenBank/DDBJ whole genome shotgun (WGS) entry which is preliminary data.</text>
</comment>
<dbReference type="GO" id="GO:0006412">
    <property type="term" value="P:translation"/>
    <property type="evidence" value="ECO:0007669"/>
    <property type="project" value="InterPro"/>
</dbReference>
<dbReference type="PROSITE" id="PS01015">
    <property type="entry name" value="RIBOSOMAL_L19"/>
    <property type="match status" value="1"/>
</dbReference>
<evidence type="ECO:0000256" key="3">
    <source>
        <dbReference type="ARBA" id="ARBA00023274"/>
    </source>
</evidence>
<dbReference type="PANTHER" id="PTHR15680:SF9">
    <property type="entry name" value="LARGE RIBOSOMAL SUBUNIT PROTEIN BL19M"/>
    <property type="match status" value="1"/>
</dbReference>
<dbReference type="GO" id="GO:0003735">
    <property type="term" value="F:structural constituent of ribosome"/>
    <property type="evidence" value="ECO:0007669"/>
    <property type="project" value="InterPro"/>
</dbReference>
<dbReference type="AlphaFoldDB" id="X1MHL7"/>
<organism evidence="5">
    <name type="scientific">marine sediment metagenome</name>
    <dbReference type="NCBI Taxonomy" id="412755"/>
    <lineage>
        <taxon>unclassified sequences</taxon>
        <taxon>metagenomes</taxon>
        <taxon>ecological metagenomes</taxon>
    </lineage>
</organism>
<evidence type="ECO:0000256" key="2">
    <source>
        <dbReference type="ARBA" id="ARBA00022980"/>
    </source>
</evidence>
<name>X1MHL7_9ZZZZ</name>
<evidence type="ECO:0000256" key="4">
    <source>
        <dbReference type="SAM" id="Coils"/>
    </source>
</evidence>
<proteinExistence type="inferred from homology"/>
<dbReference type="InterPro" id="IPR038657">
    <property type="entry name" value="Ribosomal_bL19_sf"/>
</dbReference>
<dbReference type="HAMAP" id="MF_00402">
    <property type="entry name" value="Ribosomal_bL19"/>
    <property type="match status" value="1"/>
</dbReference>
<feature type="coiled-coil region" evidence="4">
    <location>
        <begin position="134"/>
        <end position="164"/>
    </location>
</feature>
<evidence type="ECO:0000256" key="1">
    <source>
        <dbReference type="ARBA" id="ARBA00005781"/>
    </source>
</evidence>
<dbReference type="InterPro" id="IPR018257">
    <property type="entry name" value="Ribosomal_bL19_CS"/>
</dbReference>
<dbReference type="InterPro" id="IPR008991">
    <property type="entry name" value="Translation_prot_SH3-like_sf"/>
</dbReference>
<dbReference type="Pfam" id="PF01245">
    <property type="entry name" value="Ribosomal_L19"/>
    <property type="match status" value="1"/>
</dbReference>
<dbReference type="Gene3D" id="2.30.30.790">
    <property type="match status" value="1"/>
</dbReference>
<keyword evidence="3" id="KW-0687">Ribonucleoprotein</keyword>
<evidence type="ECO:0000313" key="5">
    <source>
        <dbReference type="EMBL" id="GAI17551.1"/>
    </source>
</evidence>
<dbReference type="PANTHER" id="PTHR15680">
    <property type="entry name" value="RIBOSOMAL PROTEIN L19"/>
    <property type="match status" value="1"/>
</dbReference>
<keyword evidence="4" id="KW-0175">Coiled coil</keyword>
<evidence type="ECO:0008006" key="6">
    <source>
        <dbReference type="Google" id="ProtNLM"/>
    </source>
</evidence>
<accession>X1MHL7</accession>
<keyword evidence="2" id="KW-0689">Ribosomal protein</keyword>
<dbReference type="NCBIfam" id="TIGR01024">
    <property type="entry name" value="rplS_bact"/>
    <property type="match status" value="1"/>
</dbReference>
<dbReference type="EMBL" id="BARV01006874">
    <property type="protein sequence ID" value="GAI17551.1"/>
    <property type="molecule type" value="Genomic_DNA"/>
</dbReference>
<dbReference type="SUPFAM" id="SSF50104">
    <property type="entry name" value="Translation proteins SH3-like domain"/>
    <property type="match status" value="1"/>
</dbReference>
<comment type="similarity">
    <text evidence="1">Belongs to the bacterial ribosomal protein bL19 family.</text>
</comment>
<dbReference type="GO" id="GO:0022625">
    <property type="term" value="C:cytosolic large ribosomal subunit"/>
    <property type="evidence" value="ECO:0007669"/>
    <property type="project" value="TreeGrafter"/>
</dbReference>
<reference evidence="5" key="1">
    <citation type="journal article" date="2014" name="Front. Microbiol.">
        <title>High frequency of phylogenetically diverse reductive dehalogenase-homologous genes in deep subseafloor sedimentary metagenomes.</title>
        <authorList>
            <person name="Kawai M."/>
            <person name="Futagami T."/>
            <person name="Toyoda A."/>
            <person name="Takaki Y."/>
            <person name="Nishi S."/>
            <person name="Hori S."/>
            <person name="Arai W."/>
            <person name="Tsubouchi T."/>
            <person name="Morono Y."/>
            <person name="Uchiyama I."/>
            <person name="Ito T."/>
            <person name="Fujiyama A."/>
            <person name="Inagaki F."/>
            <person name="Takami H."/>
        </authorList>
    </citation>
    <scope>NUCLEOTIDE SEQUENCE</scope>
    <source>
        <strain evidence="5">Expedition CK06-06</strain>
    </source>
</reference>
<sequence length="168" mass="19456">MKQIKELIQPFLKKKVPDVQPGDTVKIYQKFKEAPKKGQEAKEKIQVFEGIVLAKKHGKEIGATITVRKVIGGVGVERIFPLHLPSIVKMEVLKRSKTRRAKLYYLRTAKGKRAKLKRKEFVQAIAEDEPKQEIIEEKQEKEKIEKIKEEAKKAEIIEEKTKETPQEE</sequence>
<dbReference type="PRINTS" id="PR00061">
    <property type="entry name" value="RIBOSOMALL19"/>
</dbReference>
<gene>
    <name evidence="5" type="ORF">S06H3_14066</name>
</gene>
<protein>
    <recommendedName>
        <fullName evidence="6">50S ribosomal protein L19</fullName>
    </recommendedName>
</protein>